<sequence length="589" mass="58548">MKRRRQSSIEAALLEDIKAHVNASASLLGRTLLHGQKAGDAAAAAAARRARVRRSQQIFQGDAGLAVSLQKMREEAAAIGNELRSLEAAIAMPLPGGEVVTSGGLRVSLGAARVRATALREERARVEGAVETVSSHVPEVLSTIRQLAADGDLRGEVVPPRGARPTGVIDADKPSDTDALCCCCDGDEVILPPGRHSAAALGRLRECVTIRGAEGARSTVLTNGADDASFVEASAKSISLVGLTLRARGGGEGVVRVTRGWLSMSHCAVECGGPEGVRRTGGSIQISPRARVSLQHVTLRRNGGGDGAACPAGQGAVQLRIEFSVARGGGAPSSGGGGGGDTGGCSGGGGGGGPGGSGGGGGGGTSLLGVRRSAAGPSTVLSSTPGGREAWAESRFGAAAPPRAAEAPASAPPPAAEFFHSPLAGPAAELLSAARGEVIAASTSEVAAVRGDVIWSPPAAAAPAPPAPPLALEGVEALAVGDLPLKPAGLLSMSHCSASGNSGAPIVFCQPAALLEVTGRAPAVPDGACVWLGPGNVFDGGRPFGTITHGDGYTPKPQLTPQMTPSVTPAKLPAMIPSLVLPPGSPMGR</sequence>
<organism evidence="2 3">
    <name type="scientific">Emiliania huxleyi (strain CCMP1516)</name>
    <dbReference type="NCBI Taxonomy" id="280463"/>
    <lineage>
        <taxon>Eukaryota</taxon>
        <taxon>Haptista</taxon>
        <taxon>Haptophyta</taxon>
        <taxon>Prymnesiophyceae</taxon>
        <taxon>Isochrysidales</taxon>
        <taxon>Noelaerhabdaceae</taxon>
        <taxon>Emiliania</taxon>
    </lineage>
</organism>
<protein>
    <submittedName>
        <fullName evidence="2">Uncharacterized protein</fullName>
    </submittedName>
</protein>
<dbReference type="AlphaFoldDB" id="A0A0D3J0Z3"/>
<dbReference type="KEGG" id="ehx:EMIHUDRAFT_118675"/>
<reference evidence="3" key="1">
    <citation type="journal article" date="2013" name="Nature">
        <title>Pan genome of the phytoplankton Emiliania underpins its global distribution.</title>
        <authorList>
            <person name="Read B.A."/>
            <person name="Kegel J."/>
            <person name="Klute M.J."/>
            <person name="Kuo A."/>
            <person name="Lefebvre S.C."/>
            <person name="Maumus F."/>
            <person name="Mayer C."/>
            <person name="Miller J."/>
            <person name="Monier A."/>
            <person name="Salamov A."/>
            <person name="Young J."/>
            <person name="Aguilar M."/>
            <person name="Claverie J.M."/>
            <person name="Frickenhaus S."/>
            <person name="Gonzalez K."/>
            <person name="Herman E.K."/>
            <person name="Lin Y.C."/>
            <person name="Napier J."/>
            <person name="Ogata H."/>
            <person name="Sarno A.F."/>
            <person name="Shmutz J."/>
            <person name="Schroeder D."/>
            <person name="de Vargas C."/>
            <person name="Verret F."/>
            <person name="von Dassow P."/>
            <person name="Valentin K."/>
            <person name="Van de Peer Y."/>
            <person name="Wheeler G."/>
            <person name="Dacks J.B."/>
            <person name="Delwiche C.F."/>
            <person name="Dyhrman S.T."/>
            <person name="Glockner G."/>
            <person name="John U."/>
            <person name="Richards T."/>
            <person name="Worden A.Z."/>
            <person name="Zhang X."/>
            <person name="Grigoriev I.V."/>
            <person name="Allen A.E."/>
            <person name="Bidle K."/>
            <person name="Borodovsky M."/>
            <person name="Bowler C."/>
            <person name="Brownlee C."/>
            <person name="Cock J.M."/>
            <person name="Elias M."/>
            <person name="Gladyshev V.N."/>
            <person name="Groth M."/>
            <person name="Guda C."/>
            <person name="Hadaegh A."/>
            <person name="Iglesias-Rodriguez M.D."/>
            <person name="Jenkins J."/>
            <person name="Jones B.M."/>
            <person name="Lawson T."/>
            <person name="Leese F."/>
            <person name="Lindquist E."/>
            <person name="Lobanov A."/>
            <person name="Lomsadze A."/>
            <person name="Malik S.B."/>
            <person name="Marsh M.E."/>
            <person name="Mackinder L."/>
            <person name="Mock T."/>
            <person name="Mueller-Roeber B."/>
            <person name="Pagarete A."/>
            <person name="Parker M."/>
            <person name="Probert I."/>
            <person name="Quesneville H."/>
            <person name="Raines C."/>
            <person name="Rensing S.A."/>
            <person name="Riano-Pachon D.M."/>
            <person name="Richier S."/>
            <person name="Rokitta S."/>
            <person name="Shiraiwa Y."/>
            <person name="Soanes D.M."/>
            <person name="van der Giezen M."/>
            <person name="Wahlund T.M."/>
            <person name="Williams B."/>
            <person name="Wilson W."/>
            <person name="Wolfe G."/>
            <person name="Wurch L.L."/>
        </authorList>
    </citation>
    <scope>NUCLEOTIDE SEQUENCE</scope>
</reference>
<dbReference type="SUPFAM" id="SSF51126">
    <property type="entry name" value="Pectin lyase-like"/>
    <property type="match status" value="1"/>
</dbReference>
<evidence type="ECO:0000313" key="2">
    <source>
        <dbReference type="EnsemblProtists" id="EOD17178"/>
    </source>
</evidence>
<name>A0A0D3J0Z3_EMIH1</name>
<dbReference type="RefSeq" id="XP_005769607.1">
    <property type="nucleotide sequence ID" value="XM_005769550.1"/>
</dbReference>
<dbReference type="GeneID" id="17263332"/>
<keyword evidence="3" id="KW-1185">Reference proteome</keyword>
<dbReference type="HOGENOM" id="CLU_463412_0_0_1"/>
<dbReference type="PaxDb" id="2903-EOD17178"/>
<accession>A0A0D3J0Z3</accession>
<proteinExistence type="predicted"/>
<feature type="region of interest" description="Disordered" evidence="1">
    <location>
        <begin position="328"/>
        <end position="420"/>
    </location>
</feature>
<evidence type="ECO:0000313" key="3">
    <source>
        <dbReference type="Proteomes" id="UP000013827"/>
    </source>
</evidence>
<feature type="compositionally biased region" description="Low complexity" evidence="1">
    <location>
        <begin position="398"/>
        <end position="409"/>
    </location>
</feature>
<dbReference type="STRING" id="2903.R1C3N9"/>
<reference evidence="2" key="2">
    <citation type="submission" date="2024-10" db="UniProtKB">
        <authorList>
            <consortium name="EnsemblProtists"/>
        </authorList>
    </citation>
    <scope>IDENTIFICATION</scope>
</reference>
<evidence type="ECO:0000256" key="1">
    <source>
        <dbReference type="SAM" id="MobiDB-lite"/>
    </source>
</evidence>
<dbReference type="Proteomes" id="UP000013827">
    <property type="component" value="Unassembled WGS sequence"/>
</dbReference>
<feature type="compositionally biased region" description="Gly residues" evidence="1">
    <location>
        <begin position="328"/>
        <end position="366"/>
    </location>
</feature>
<dbReference type="eggNOG" id="ENOG502QT5S">
    <property type="taxonomic scope" value="Eukaryota"/>
</dbReference>
<dbReference type="InterPro" id="IPR011050">
    <property type="entry name" value="Pectin_lyase_fold/virulence"/>
</dbReference>
<dbReference type="EnsemblProtists" id="EOD17178">
    <property type="protein sequence ID" value="EOD17178"/>
    <property type="gene ID" value="EMIHUDRAFT_118675"/>
</dbReference>